<dbReference type="InterPro" id="IPR019339">
    <property type="entry name" value="CIR_N_dom"/>
</dbReference>
<feature type="region of interest" description="Disordered" evidence="1">
    <location>
        <begin position="1"/>
        <end position="20"/>
    </location>
</feature>
<evidence type="ECO:0000259" key="2">
    <source>
        <dbReference type="SMART" id="SM01083"/>
    </source>
</evidence>
<dbReference type="Pfam" id="PF10197">
    <property type="entry name" value="Cir_N"/>
    <property type="match status" value="1"/>
</dbReference>
<dbReference type="GO" id="GO:0003714">
    <property type="term" value="F:transcription corepressor activity"/>
    <property type="evidence" value="ECO:0007669"/>
    <property type="project" value="InterPro"/>
</dbReference>
<reference evidence="4" key="2">
    <citation type="journal article" date="2008" name="Nucleic Acids Res.">
        <title>The rice annotation project database (RAP-DB): 2008 update.</title>
        <authorList>
            <consortium name="The rice annotation project (RAP)"/>
        </authorList>
    </citation>
    <scope>GENOME REANNOTATION</scope>
    <source>
        <strain evidence="4">cv. Nipponbare</strain>
    </source>
</reference>
<dbReference type="PANTHER" id="PTHR13151:SF2">
    <property type="entry name" value="COREPRESSOR INTERACTING WITH RBPJ 1"/>
    <property type="match status" value="1"/>
</dbReference>
<dbReference type="KEGG" id="dosa:Os06g0708900"/>
<dbReference type="Proteomes" id="UP000000763">
    <property type="component" value="Chromosome 6"/>
</dbReference>
<accession>A0A0P0X0T8</accession>
<evidence type="ECO:0000256" key="1">
    <source>
        <dbReference type="SAM" id="MobiDB-lite"/>
    </source>
</evidence>
<dbReference type="AlphaFoldDB" id="A0A0P0X0T8"/>
<evidence type="ECO:0000313" key="3">
    <source>
        <dbReference type="EMBL" id="BAF20452.1"/>
    </source>
</evidence>
<sequence>MEEEVTGSRGGLGGGKKMAAGEVELKEKAGTAWSHSYLNQKPWHPLSYPNQRRKWIAEQIHANRARRQEEVQREFAQEQEFFRQTALFSKKDKEKRVQKQLKLKMRRGGLVKVMQPKVLLLQAPLQCLIRNLTRPTQVQIRKTGQKMFLAGHCQQNKNLKC</sequence>
<dbReference type="EMBL" id="AP008212">
    <property type="protein sequence ID" value="BAF20452.1"/>
    <property type="molecule type" value="Genomic_DNA"/>
</dbReference>
<feature type="domain" description="CBF1-interacting co-repressor CIR N-terminal" evidence="2">
    <location>
        <begin position="42"/>
        <end position="78"/>
    </location>
</feature>
<dbReference type="Gramene" id="Os06t0708900-01">
    <property type="protein sequence ID" value="Os06t0708900-01"/>
    <property type="gene ID" value="Os06g0708900"/>
</dbReference>
<dbReference type="PANTHER" id="PTHR13151">
    <property type="entry name" value="CBF1 INTERACTING COREPRESSOR CIR"/>
    <property type="match status" value="1"/>
</dbReference>
<gene>
    <name evidence="3" type="ordered locus">Os06g0708900</name>
</gene>
<dbReference type="SMART" id="SM01083">
    <property type="entry name" value="Cir_N"/>
    <property type="match status" value="1"/>
</dbReference>
<proteinExistence type="predicted"/>
<dbReference type="InterPro" id="IPR040014">
    <property type="entry name" value="CIR1"/>
</dbReference>
<organism evidence="3 4">
    <name type="scientific">Oryza sativa subsp. japonica</name>
    <name type="common">Rice</name>
    <dbReference type="NCBI Taxonomy" id="39947"/>
    <lineage>
        <taxon>Eukaryota</taxon>
        <taxon>Viridiplantae</taxon>
        <taxon>Streptophyta</taxon>
        <taxon>Embryophyta</taxon>
        <taxon>Tracheophyta</taxon>
        <taxon>Spermatophyta</taxon>
        <taxon>Magnoliopsida</taxon>
        <taxon>Liliopsida</taxon>
        <taxon>Poales</taxon>
        <taxon>Poaceae</taxon>
        <taxon>BOP clade</taxon>
        <taxon>Oryzoideae</taxon>
        <taxon>Oryzeae</taxon>
        <taxon>Oryzinae</taxon>
        <taxon>Oryza</taxon>
        <taxon>Oryza sativa</taxon>
    </lineage>
</organism>
<reference evidence="3 4" key="1">
    <citation type="journal article" date="2005" name="Nature">
        <title>The map-based sequence of the rice genome.</title>
        <authorList>
            <consortium name="International rice genome sequencing project (IRGSP)"/>
            <person name="Matsumoto T."/>
            <person name="Wu J."/>
            <person name="Kanamori H."/>
            <person name="Katayose Y."/>
            <person name="Fujisawa M."/>
            <person name="Namiki N."/>
            <person name="Mizuno H."/>
            <person name="Yamamoto K."/>
            <person name="Antonio B.A."/>
            <person name="Baba T."/>
            <person name="Sakata K."/>
            <person name="Nagamura Y."/>
            <person name="Aoki H."/>
            <person name="Arikawa K."/>
            <person name="Arita K."/>
            <person name="Bito T."/>
            <person name="Chiden Y."/>
            <person name="Fujitsuka N."/>
            <person name="Fukunaka R."/>
            <person name="Hamada M."/>
            <person name="Harada C."/>
            <person name="Hayashi A."/>
            <person name="Hijishita S."/>
            <person name="Honda M."/>
            <person name="Hosokawa S."/>
            <person name="Ichikawa Y."/>
            <person name="Idonuma A."/>
            <person name="Iijima M."/>
            <person name="Ikeda M."/>
            <person name="Ikeno M."/>
            <person name="Ito K."/>
            <person name="Ito S."/>
            <person name="Ito T."/>
            <person name="Ito Y."/>
            <person name="Ito Y."/>
            <person name="Iwabuchi A."/>
            <person name="Kamiya K."/>
            <person name="Karasawa W."/>
            <person name="Kurita K."/>
            <person name="Katagiri S."/>
            <person name="Kikuta A."/>
            <person name="Kobayashi H."/>
            <person name="Kobayashi N."/>
            <person name="Machita K."/>
            <person name="Maehara T."/>
            <person name="Masukawa M."/>
            <person name="Mizubayashi T."/>
            <person name="Mukai Y."/>
            <person name="Nagasaki H."/>
            <person name="Nagata Y."/>
            <person name="Naito S."/>
            <person name="Nakashima M."/>
            <person name="Nakama Y."/>
            <person name="Nakamichi Y."/>
            <person name="Nakamura M."/>
            <person name="Meguro A."/>
            <person name="Negishi M."/>
            <person name="Ohta I."/>
            <person name="Ohta T."/>
            <person name="Okamoto M."/>
            <person name="Ono N."/>
            <person name="Saji S."/>
            <person name="Sakaguchi M."/>
            <person name="Sakai K."/>
            <person name="Shibata M."/>
            <person name="Shimokawa T."/>
            <person name="Song J."/>
            <person name="Takazaki Y."/>
            <person name="Terasawa K."/>
            <person name="Tsugane M."/>
            <person name="Tsuji K."/>
            <person name="Ueda S."/>
            <person name="Waki K."/>
            <person name="Yamagata H."/>
            <person name="Yamamoto M."/>
            <person name="Yamamoto S."/>
            <person name="Yamane H."/>
            <person name="Yoshiki S."/>
            <person name="Yoshihara R."/>
            <person name="Yukawa K."/>
            <person name="Zhong H."/>
            <person name="Yano M."/>
            <person name="Yuan Q."/>
            <person name="Ouyang S."/>
            <person name="Liu J."/>
            <person name="Jones K.M."/>
            <person name="Gansberger K."/>
            <person name="Moffat K."/>
            <person name="Hill J."/>
            <person name="Bera J."/>
            <person name="Fadrosh D."/>
            <person name="Jin S."/>
            <person name="Johri S."/>
            <person name="Kim M."/>
            <person name="Overton L."/>
            <person name="Reardon M."/>
            <person name="Tsitrin T."/>
            <person name="Vuong H."/>
            <person name="Weaver B."/>
            <person name="Ciecko A."/>
            <person name="Tallon L."/>
            <person name="Jackson J."/>
            <person name="Pai G."/>
            <person name="Aken S.V."/>
            <person name="Utterback T."/>
            <person name="Reidmuller S."/>
            <person name="Feldblyum T."/>
            <person name="Hsiao J."/>
            <person name="Zismann V."/>
            <person name="Iobst S."/>
            <person name="de Vazeille A.R."/>
            <person name="Buell C.R."/>
            <person name="Ying K."/>
            <person name="Li Y."/>
            <person name="Lu T."/>
            <person name="Huang Y."/>
            <person name="Zhao Q."/>
            <person name="Feng Q."/>
            <person name="Zhang L."/>
            <person name="Zhu J."/>
            <person name="Weng Q."/>
            <person name="Mu J."/>
            <person name="Lu Y."/>
            <person name="Fan D."/>
            <person name="Liu Y."/>
            <person name="Guan J."/>
            <person name="Zhang Y."/>
            <person name="Yu S."/>
            <person name="Liu X."/>
            <person name="Zhang Y."/>
            <person name="Hong G."/>
            <person name="Han B."/>
            <person name="Choisne N."/>
            <person name="Demange N."/>
            <person name="Orjeda G."/>
            <person name="Samain S."/>
            <person name="Cattolico L."/>
            <person name="Pelletier E."/>
            <person name="Couloux A."/>
            <person name="Segurens B."/>
            <person name="Wincker P."/>
            <person name="D'Hont A."/>
            <person name="Scarpelli C."/>
            <person name="Weissenbach J."/>
            <person name="Salanoubat M."/>
            <person name="Quetier F."/>
            <person name="Yu Y."/>
            <person name="Kim H.R."/>
            <person name="Rambo T."/>
            <person name="Currie J."/>
            <person name="Collura K."/>
            <person name="Luo M."/>
            <person name="Yang T."/>
            <person name="Ammiraju J.S.S."/>
            <person name="Engler F."/>
            <person name="Soderlund C."/>
            <person name="Wing R.A."/>
            <person name="Palmer L.E."/>
            <person name="de la Bastide M."/>
            <person name="Spiegel L."/>
            <person name="Nascimento L."/>
            <person name="Zutavern T."/>
            <person name="O'Shaughnessy A."/>
            <person name="Dike S."/>
            <person name="Dedhia N."/>
            <person name="Preston R."/>
            <person name="Balija V."/>
            <person name="McCombie W.R."/>
            <person name="Chow T."/>
            <person name="Chen H."/>
            <person name="Chung M."/>
            <person name="Chen C."/>
            <person name="Shaw J."/>
            <person name="Wu H."/>
            <person name="Hsiao K."/>
            <person name="Chao Y."/>
            <person name="Chu M."/>
            <person name="Cheng C."/>
            <person name="Hour A."/>
            <person name="Lee P."/>
            <person name="Lin S."/>
            <person name="Lin Y."/>
            <person name="Liou J."/>
            <person name="Liu S."/>
            <person name="Hsing Y."/>
            <person name="Raghuvanshi S."/>
            <person name="Mohanty A."/>
            <person name="Bharti A.K."/>
            <person name="Gaur A."/>
            <person name="Gupta V."/>
            <person name="Kumar D."/>
            <person name="Ravi V."/>
            <person name="Vij S."/>
            <person name="Kapur A."/>
            <person name="Khurana P."/>
            <person name="Khurana P."/>
            <person name="Khurana J.P."/>
            <person name="Tyagi A.K."/>
            <person name="Gaikwad K."/>
            <person name="Singh A."/>
            <person name="Dalal V."/>
            <person name="Srivastava S."/>
            <person name="Dixit A."/>
            <person name="Pal A.K."/>
            <person name="Ghazi I.A."/>
            <person name="Yadav M."/>
            <person name="Pandit A."/>
            <person name="Bhargava A."/>
            <person name="Sureshbabu K."/>
            <person name="Batra K."/>
            <person name="Sharma T.R."/>
            <person name="Mohapatra T."/>
            <person name="Singh N.K."/>
            <person name="Messing J."/>
            <person name="Nelson A.B."/>
            <person name="Fuks G."/>
            <person name="Kavchok S."/>
            <person name="Keizer G."/>
            <person name="Linton E."/>
            <person name="Llaca V."/>
            <person name="Song R."/>
            <person name="Tanyolac B."/>
            <person name="Young S."/>
            <person name="Ho-Il K."/>
            <person name="Hahn J.H."/>
            <person name="Sangsakoo G."/>
            <person name="Vanavichit A."/>
            <person name="de Mattos Luiz.A.T."/>
            <person name="Zimmer P.D."/>
            <person name="Malone G."/>
            <person name="Dellagostin O."/>
            <person name="de Oliveira A.C."/>
            <person name="Bevan M."/>
            <person name="Bancroft I."/>
            <person name="Minx P."/>
            <person name="Cordum H."/>
            <person name="Wilson R."/>
            <person name="Cheng Z."/>
            <person name="Jin W."/>
            <person name="Jiang J."/>
            <person name="Leong S.A."/>
            <person name="Iwama H."/>
            <person name="Gojobori T."/>
            <person name="Itoh T."/>
            <person name="Niimura Y."/>
            <person name="Fujii Y."/>
            <person name="Habara T."/>
            <person name="Sakai H."/>
            <person name="Sato Y."/>
            <person name="Wilson G."/>
            <person name="Kumar K."/>
            <person name="McCouch S."/>
            <person name="Juretic N."/>
            <person name="Hoen D."/>
            <person name="Wright S."/>
            <person name="Bruskiewich R."/>
            <person name="Bureau T."/>
            <person name="Miyao A."/>
            <person name="Hirochika H."/>
            <person name="Nishikawa T."/>
            <person name="Kadowaki K."/>
            <person name="Sugiura M."/>
            <person name="Burr B."/>
            <person name="Sasaki T."/>
        </authorList>
    </citation>
    <scope>NUCLEOTIDE SEQUENCE [LARGE SCALE GENOMIC DNA]</scope>
    <source>
        <strain evidence="4">cv. Nipponbare</strain>
    </source>
</reference>
<name>A0A0P0X0T8_ORYSJ</name>
<dbReference type="SMR" id="A0A0P0X0T8"/>
<protein>
    <submittedName>
        <fullName evidence="3">Os06g0708900 protein</fullName>
    </submittedName>
</protein>
<evidence type="ECO:0000313" key="4">
    <source>
        <dbReference type="Proteomes" id="UP000000763"/>
    </source>
</evidence>